<proteinExistence type="predicted"/>
<reference evidence="2 3" key="1">
    <citation type="submission" date="2021-01" db="EMBL/GenBank/DDBJ databases">
        <title>Whole genome shotgun sequence of Catellatospora chokoriensis NBRC 107358.</title>
        <authorList>
            <person name="Komaki H."/>
            <person name="Tamura T."/>
        </authorList>
    </citation>
    <scope>NUCLEOTIDE SEQUENCE [LARGE SCALE GENOMIC DNA]</scope>
    <source>
        <strain evidence="2 3">NBRC 107358</strain>
    </source>
</reference>
<dbReference type="InterPro" id="IPR033469">
    <property type="entry name" value="CYTH-like_dom_sf"/>
</dbReference>
<dbReference type="SMART" id="SM01118">
    <property type="entry name" value="CYTH"/>
    <property type="match status" value="1"/>
</dbReference>
<accession>A0A8J3K0L2</accession>
<dbReference type="CDD" id="cd07890">
    <property type="entry name" value="CYTH-like_AC_IV-like"/>
    <property type="match status" value="1"/>
</dbReference>
<evidence type="ECO:0000313" key="3">
    <source>
        <dbReference type="Proteomes" id="UP000619293"/>
    </source>
</evidence>
<dbReference type="Proteomes" id="UP000619293">
    <property type="component" value="Unassembled WGS sequence"/>
</dbReference>
<sequence>MPIEVELKARITDPDTVVGRLRSWADGEVSTYADTYYDFPDRRLTDTGRQELRLRIIDKPTGRRTVWTFKDAVLDNASTPEWETEVADSEAADAILTGLGLQPLIAYTKQCENFRFTAHRHPIVATVVTIPEIDGTFLEIETLISDDTDRDDALKAIHGVLTDLGLTDDDLEPTFYIDLVQAHRQPR</sequence>
<evidence type="ECO:0000259" key="1">
    <source>
        <dbReference type="PROSITE" id="PS51707"/>
    </source>
</evidence>
<protein>
    <submittedName>
        <fullName evidence="2">Adenylate cyclase</fullName>
    </submittedName>
</protein>
<keyword evidence="3" id="KW-1185">Reference proteome</keyword>
<name>A0A8J3K0L2_9ACTN</name>
<comment type="caution">
    <text evidence="2">The sequence shown here is derived from an EMBL/GenBank/DDBJ whole genome shotgun (WGS) entry which is preliminary data.</text>
</comment>
<dbReference type="AlphaFoldDB" id="A0A8J3K0L2"/>
<organism evidence="2 3">
    <name type="scientific">Catellatospora chokoriensis</name>
    <dbReference type="NCBI Taxonomy" id="310353"/>
    <lineage>
        <taxon>Bacteria</taxon>
        <taxon>Bacillati</taxon>
        <taxon>Actinomycetota</taxon>
        <taxon>Actinomycetes</taxon>
        <taxon>Micromonosporales</taxon>
        <taxon>Micromonosporaceae</taxon>
        <taxon>Catellatospora</taxon>
    </lineage>
</organism>
<dbReference type="PROSITE" id="PS51707">
    <property type="entry name" value="CYTH"/>
    <property type="match status" value="1"/>
</dbReference>
<dbReference type="SUPFAM" id="SSF55154">
    <property type="entry name" value="CYTH-like phosphatases"/>
    <property type="match status" value="1"/>
</dbReference>
<dbReference type="NCBIfam" id="TIGR00318">
    <property type="entry name" value="cyaB"/>
    <property type="match status" value="1"/>
</dbReference>
<dbReference type="PANTHER" id="PTHR21028:SF2">
    <property type="entry name" value="CYTH DOMAIN-CONTAINING PROTEIN"/>
    <property type="match status" value="1"/>
</dbReference>
<dbReference type="InterPro" id="IPR023577">
    <property type="entry name" value="CYTH_domain"/>
</dbReference>
<dbReference type="Gene3D" id="2.40.320.10">
    <property type="entry name" value="Hypothetical Protein Pfu-838710-001"/>
    <property type="match status" value="1"/>
</dbReference>
<dbReference type="Pfam" id="PF01928">
    <property type="entry name" value="CYTH"/>
    <property type="match status" value="1"/>
</dbReference>
<gene>
    <name evidence="2" type="ORF">Cch02nite_39470</name>
</gene>
<dbReference type="RefSeq" id="WP_191842544.1">
    <property type="nucleotide sequence ID" value="NZ_BAAALB010000024.1"/>
</dbReference>
<evidence type="ECO:0000313" key="2">
    <source>
        <dbReference type="EMBL" id="GIF90503.1"/>
    </source>
</evidence>
<dbReference type="PANTHER" id="PTHR21028">
    <property type="entry name" value="SI:CH211-156B7.4"/>
    <property type="match status" value="1"/>
</dbReference>
<feature type="domain" description="CYTH" evidence="1">
    <location>
        <begin position="2"/>
        <end position="182"/>
    </location>
</feature>
<dbReference type="EMBL" id="BONG01000023">
    <property type="protein sequence ID" value="GIF90503.1"/>
    <property type="molecule type" value="Genomic_DNA"/>
</dbReference>
<dbReference type="InterPro" id="IPR008173">
    <property type="entry name" value="Adenylyl_cyclase_CyaB"/>
</dbReference>